<dbReference type="RefSeq" id="WP_425375000.1">
    <property type="nucleotide sequence ID" value="NZ_BSPM01000002.1"/>
</dbReference>
<dbReference type="Gene3D" id="3.30.1370.110">
    <property type="match status" value="1"/>
</dbReference>
<dbReference type="SUPFAM" id="SSF160443">
    <property type="entry name" value="SMR domain-like"/>
    <property type="match status" value="1"/>
</dbReference>
<keyword evidence="3" id="KW-0378">Hydrolase</keyword>
<evidence type="ECO:0000313" key="3">
    <source>
        <dbReference type="EMBL" id="TDP84279.1"/>
    </source>
</evidence>
<feature type="compositionally biased region" description="Pro residues" evidence="1">
    <location>
        <begin position="27"/>
        <end position="42"/>
    </location>
</feature>
<dbReference type="InterPro" id="IPR002625">
    <property type="entry name" value="Smr_dom"/>
</dbReference>
<dbReference type="AlphaFoldDB" id="A0A4R6RDL8"/>
<evidence type="ECO:0000259" key="2">
    <source>
        <dbReference type="PROSITE" id="PS50828"/>
    </source>
</evidence>
<dbReference type="GO" id="GO:0004519">
    <property type="term" value="F:endonuclease activity"/>
    <property type="evidence" value="ECO:0007669"/>
    <property type="project" value="UniProtKB-KW"/>
</dbReference>
<dbReference type="EMBL" id="SNXY01000008">
    <property type="protein sequence ID" value="TDP84279.1"/>
    <property type="molecule type" value="Genomic_DNA"/>
</dbReference>
<dbReference type="Proteomes" id="UP000294547">
    <property type="component" value="Unassembled WGS sequence"/>
</dbReference>
<dbReference type="InterPro" id="IPR036063">
    <property type="entry name" value="Smr_dom_sf"/>
</dbReference>
<reference evidence="3 4" key="1">
    <citation type="submission" date="2019-03" db="EMBL/GenBank/DDBJ databases">
        <title>Genomic Encyclopedia of Type Strains, Phase IV (KMG-IV): sequencing the most valuable type-strain genomes for metagenomic binning, comparative biology and taxonomic classification.</title>
        <authorList>
            <person name="Goeker M."/>
        </authorList>
    </citation>
    <scope>NUCLEOTIDE SEQUENCE [LARGE SCALE GENOMIC DNA]</scope>
    <source>
        <strain evidence="3 4">DSM 102969</strain>
    </source>
</reference>
<keyword evidence="4" id="KW-1185">Reference proteome</keyword>
<name>A0A4R6RDL8_9HYPH</name>
<comment type="caution">
    <text evidence="3">The sequence shown here is derived from an EMBL/GenBank/DDBJ whole genome shotgun (WGS) entry which is preliminary data.</text>
</comment>
<keyword evidence="3" id="KW-0540">Nuclease</keyword>
<sequence length="188" mass="20598">MSRDRRRLGPEEEALWGAVKRSVTPLRPEPPVPPPPPKPPVPEAAATPPADIATSTQAPAKPPAGRPALPPMHTLGRRERVKVVRGTTAIEGRLDLHGLRQDEARARLEGFLYRAQANGFKLVLVITGKGRPGGDFTALHEPERGVLRRVVPMWLSLPEFRALVVGYEEAHLAHGGGGALYIRIRRRK</sequence>
<gene>
    <name evidence="3" type="ORF">EDD54_2885</name>
</gene>
<feature type="region of interest" description="Disordered" evidence="1">
    <location>
        <begin position="1"/>
        <end position="73"/>
    </location>
</feature>
<feature type="domain" description="Smr" evidence="2">
    <location>
        <begin position="94"/>
        <end position="185"/>
    </location>
</feature>
<evidence type="ECO:0000256" key="1">
    <source>
        <dbReference type="SAM" id="MobiDB-lite"/>
    </source>
</evidence>
<dbReference type="PANTHER" id="PTHR35562:SF2">
    <property type="entry name" value="DNA ENDONUCLEASE SMRA-RELATED"/>
    <property type="match status" value="1"/>
</dbReference>
<dbReference type="PANTHER" id="PTHR35562">
    <property type="entry name" value="DNA ENDONUCLEASE SMRA-RELATED"/>
    <property type="match status" value="1"/>
</dbReference>
<protein>
    <submittedName>
        <fullName evidence="3">DNA-nicking Smr family endonuclease</fullName>
    </submittedName>
</protein>
<proteinExistence type="predicted"/>
<accession>A0A4R6RDL8</accession>
<feature type="compositionally biased region" description="Pro residues" evidence="1">
    <location>
        <begin position="60"/>
        <end position="70"/>
    </location>
</feature>
<keyword evidence="3" id="KW-0255">Endonuclease</keyword>
<dbReference type="Pfam" id="PF01713">
    <property type="entry name" value="Smr"/>
    <property type="match status" value="1"/>
</dbReference>
<evidence type="ECO:0000313" key="4">
    <source>
        <dbReference type="Proteomes" id="UP000294547"/>
    </source>
</evidence>
<organism evidence="3 4">
    <name type="scientific">Oharaeibacter diazotrophicus</name>
    <dbReference type="NCBI Taxonomy" id="1920512"/>
    <lineage>
        <taxon>Bacteria</taxon>
        <taxon>Pseudomonadati</taxon>
        <taxon>Pseudomonadota</taxon>
        <taxon>Alphaproteobacteria</taxon>
        <taxon>Hyphomicrobiales</taxon>
        <taxon>Pleomorphomonadaceae</taxon>
        <taxon>Oharaeibacter</taxon>
    </lineage>
</organism>
<feature type="compositionally biased region" description="Basic and acidic residues" evidence="1">
    <location>
        <begin position="1"/>
        <end position="10"/>
    </location>
</feature>
<dbReference type="PROSITE" id="PS50828">
    <property type="entry name" value="SMR"/>
    <property type="match status" value="1"/>
</dbReference>